<protein>
    <recommendedName>
        <fullName evidence="4">DUF2207 domain-containing protein</fullName>
    </recommendedName>
</protein>
<evidence type="ECO:0000313" key="2">
    <source>
        <dbReference type="EMBL" id="CAG7647004.1"/>
    </source>
</evidence>
<feature type="compositionally biased region" description="Basic residues" evidence="1">
    <location>
        <begin position="246"/>
        <end position="256"/>
    </location>
</feature>
<dbReference type="AlphaFoldDB" id="A0A9W4MIJ1"/>
<keyword evidence="3" id="KW-1185">Reference proteome</keyword>
<organism evidence="2 3">
    <name type="scientific">Actinacidiphila bryophytorum</name>
    <dbReference type="NCBI Taxonomy" id="1436133"/>
    <lineage>
        <taxon>Bacteria</taxon>
        <taxon>Bacillati</taxon>
        <taxon>Actinomycetota</taxon>
        <taxon>Actinomycetes</taxon>
        <taxon>Kitasatosporales</taxon>
        <taxon>Streptomycetaceae</taxon>
        <taxon>Actinacidiphila</taxon>
    </lineage>
</organism>
<sequence length="281" mass="29682">MTATGLPPEAVGGLRPAEAGVLVDRGPRPAHIVATVVDLAQRGWLGIAAHEADEDGDGDWTFSRVRSPARWLAQRRELARYERQLLRGIFGHRSQVRFTRIVSGGIRGVYHRLTQDALAQGWLGPTATVAGLDAETEQLRADLRAMRVTLEGLRPPAGVDALDFYSRWLPYAVALGLMPAWARQLDVLGAKPALVFPSGTSFTSADTLLMSWWNGSFATQMAGAVDTWSHQSGGSGGIWGHDGGGHGHHSGHHGHHGGFDGGHHGGFGGDGGGGDGGGGSW</sequence>
<dbReference type="RefSeq" id="WP_205045122.1">
    <property type="nucleotide sequence ID" value="NZ_CAJVAX010000018.1"/>
</dbReference>
<proteinExistence type="predicted"/>
<accession>A0A9W4MIJ1</accession>
<dbReference type="Proteomes" id="UP001153328">
    <property type="component" value="Unassembled WGS sequence"/>
</dbReference>
<evidence type="ECO:0008006" key="4">
    <source>
        <dbReference type="Google" id="ProtNLM"/>
    </source>
</evidence>
<comment type="caution">
    <text evidence="2">The sequence shown here is derived from an EMBL/GenBank/DDBJ whole genome shotgun (WGS) entry which is preliminary data.</text>
</comment>
<feature type="compositionally biased region" description="Gly residues" evidence="1">
    <location>
        <begin position="264"/>
        <end position="281"/>
    </location>
</feature>
<name>A0A9W4MIJ1_9ACTN</name>
<dbReference type="EMBL" id="CAJVAX010000018">
    <property type="protein sequence ID" value="CAG7647004.1"/>
    <property type="molecule type" value="Genomic_DNA"/>
</dbReference>
<evidence type="ECO:0000256" key="1">
    <source>
        <dbReference type="SAM" id="MobiDB-lite"/>
    </source>
</evidence>
<evidence type="ECO:0000313" key="3">
    <source>
        <dbReference type="Proteomes" id="UP001153328"/>
    </source>
</evidence>
<feature type="region of interest" description="Disordered" evidence="1">
    <location>
        <begin position="235"/>
        <end position="281"/>
    </location>
</feature>
<reference evidence="2" key="1">
    <citation type="submission" date="2021-06" db="EMBL/GenBank/DDBJ databases">
        <authorList>
            <person name="Arsene-Ploetze F."/>
        </authorList>
    </citation>
    <scope>NUCLEOTIDE SEQUENCE</scope>
    <source>
        <strain evidence="2">SBRY1</strain>
    </source>
</reference>
<gene>
    <name evidence="2" type="ORF">SBRY_40551</name>
</gene>